<evidence type="ECO:0000256" key="8">
    <source>
        <dbReference type="ARBA" id="ARBA00046341"/>
    </source>
</evidence>
<feature type="domain" description="UBR-type" evidence="12">
    <location>
        <begin position="121"/>
        <end position="191"/>
    </location>
</feature>
<gene>
    <name evidence="13" type="ORF">SI8410_01001691</name>
</gene>
<evidence type="ECO:0000256" key="7">
    <source>
        <dbReference type="ARBA" id="ARBA00022833"/>
    </source>
</evidence>
<protein>
    <recommendedName>
        <fullName evidence="10">E3 ubiquitin-protein ligase</fullName>
        <ecNumber evidence="10">2.3.2.27</ecNumber>
    </recommendedName>
</protein>
<dbReference type="GO" id="GO:0071596">
    <property type="term" value="P:ubiquitin-dependent protein catabolic process via the N-end rule pathway"/>
    <property type="evidence" value="ECO:0007669"/>
    <property type="project" value="UniProtKB-UniRule"/>
</dbReference>
<dbReference type="InterPro" id="IPR044046">
    <property type="entry name" value="E3_ligase_UBR-like_C"/>
</dbReference>
<dbReference type="Proteomes" id="UP000663760">
    <property type="component" value="Chromosome 1"/>
</dbReference>
<dbReference type="CDD" id="cd16482">
    <property type="entry name" value="RING-H2_UBR1-like"/>
    <property type="match status" value="1"/>
</dbReference>
<evidence type="ECO:0000313" key="14">
    <source>
        <dbReference type="Proteomes" id="UP000663760"/>
    </source>
</evidence>
<reference evidence="13" key="1">
    <citation type="submission" date="2020-02" db="EMBL/GenBank/DDBJ databases">
        <authorList>
            <person name="Scholz U."/>
            <person name="Mascher M."/>
            <person name="Fiebig A."/>
        </authorList>
    </citation>
    <scope>NUCLEOTIDE SEQUENCE</scope>
</reference>
<dbReference type="FunFam" id="2.10.110.30:FF:000002">
    <property type="entry name" value="Putative e3 ubiquitin-protein ligase ubr3"/>
    <property type="match status" value="1"/>
</dbReference>
<dbReference type="SMART" id="SM00396">
    <property type="entry name" value="ZnF_UBR1"/>
    <property type="match status" value="1"/>
</dbReference>
<evidence type="ECO:0000256" key="1">
    <source>
        <dbReference type="ARBA" id="ARBA00000900"/>
    </source>
</evidence>
<feature type="zinc finger region" description="UBR-type" evidence="9">
    <location>
        <begin position="121"/>
        <end position="191"/>
    </location>
</feature>
<keyword evidence="3 10" id="KW-0808">Transferase</keyword>
<dbReference type="GO" id="GO:0000151">
    <property type="term" value="C:ubiquitin ligase complex"/>
    <property type="evidence" value="ECO:0007669"/>
    <property type="project" value="TreeGrafter"/>
</dbReference>
<keyword evidence="4 10" id="KW-0479">Metal-binding</keyword>
<feature type="region of interest" description="Disordered" evidence="11">
    <location>
        <begin position="1239"/>
        <end position="1267"/>
    </location>
</feature>
<dbReference type="PROSITE" id="PS51157">
    <property type="entry name" value="ZF_UBR"/>
    <property type="match status" value="1"/>
</dbReference>
<comment type="similarity">
    <text evidence="8 10">Belongs to the E3 ubiquitin-protein ligase UBR1-like family.</text>
</comment>
<keyword evidence="14" id="KW-1185">Reference proteome</keyword>
<dbReference type="GO" id="GO:0005737">
    <property type="term" value="C:cytoplasm"/>
    <property type="evidence" value="ECO:0007669"/>
    <property type="project" value="TreeGrafter"/>
</dbReference>
<dbReference type="SUPFAM" id="SSF46785">
    <property type="entry name" value="Winged helix' DNA-binding domain"/>
    <property type="match status" value="1"/>
</dbReference>
<dbReference type="InterPro" id="IPR003126">
    <property type="entry name" value="Znf_UBR"/>
</dbReference>
<evidence type="ECO:0000256" key="10">
    <source>
        <dbReference type="RuleBase" id="RU366018"/>
    </source>
</evidence>
<dbReference type="Pfam" id="PF22960">
    <property type="entry name" value="WHD_UBR1"/>
    <property type="match status" value="1"/>
</dbReference>
<dbReference type="CDD" id="cd19673">
    <property type="entry name" value="UBR-box_UBR3"/>
    <property type="match status" value="1"/>
</dbReference>
<evidence type="ECO:0000256" key="9">
    <source>
        <dbReference type="PROSITE-ProRule" id="PRU00508"/>
    </source>
</evidence>
<dbReference type="GO" id="GO:0061630">
    <property type="term" value="F:ubiquitin protein ligase activity"/>
    <property type="evidence" value="ECO:0007669"/>
    <property type="project" value="UniProtKB-UniRule"/>
</dbReference>
<name>A0A7I8K025_SPIIN</name>
<dbReference type="EMBL" id="LR746264">
    <property type="protein sequence ID" value="CAA7389692.1"/>
    <property type="molecule type" value="Genomic_DNA"/>
</dbReference>
<comment type="catalytic activity">
    <reaction evidence="1 10">
        <text>S-ubiquitinyl-[E2 ubiquitin-conjugating enzyme]-L-cysteine + [acceptor protein]-L-lysine = [E2 ubiquitin-conjugating enzyme]-L-cysteine + N(6)-ubiquitinyl-[acceptor protein]-L-lysine.</text>
        <dbReference type="EC" id="2.3.2.27"/>
    </reaction>
</comment>
<organism evidence="13 14">
    <name type="scientific">Spirodela intermedia</name>
    <name type="common">Intermediate duckweed</name>
    <dbReference type="NCBI Taxonomy" id="51605"/>
    <lineage>
        <taxon>Eukaryota</taxon>
        <taxon>Viridiplantae</taxon>
        <taxon>Streptophyta</taxon>
        <taxon>Embryophyta</taxon>
        <taxon>Tracheophyta</taxon>
        <taxon>Spermatophyta</taxon>
        <taxon>Magnoliopsida</taxon>
        <taxon>Liliopsida</taxon>
        <taxon>Araceae</taxon>
        <taxon>Lemnoideae</taxon>
        <taxon>Spirodela</taxon>
    </lineage>
</organism>
<evidence type="ECO:0000256" key="6">
    <source>
        <dbReference type="ARBA" id="ARBA00022786"/>
    </source>
</evidence>
<sequence length="2049" mass="229631">MEPNTTAEPDAVLAPRERILQRLSRVGIPQEHVSELQQGLVSLVRKHKPLLRVVVSAILPTDSDVSEALISSKHESQGVSSSAIFGNLFGESSVWLQWLMFEGEPKSFLIDLAQKDAGQRRVCGAVWGRGDLAYHCRTCEHDPTCAICVSCFQNGNHEGHDYSIMYTGGGCCDCGDPTAWKREGFCSKHKGSEQIQPLSEEITSSAGPVLDALFIFWKDKLFLASSSTTGNLRVENSNSVREKYADELSSMIVQMLLEFCNCCESLLSFIAKEILNLVGFLELLVRAELFLSKPVVKLLHELMLKLLGEPLFKHEFAKVFIHYYPVPLEKAIKENSDSTFEKCPLLSTFSVQIFTVPTLTPRLVREENLLGVLVECLWNILQSSVDGDGCLQANTWVNIYKSTLHLIEETRYVMTHDEVPKYIVCERPDIIRYWFRILGLVQGIDPQKRVTGLHTEEENESLHLPFIMVHYLWNVQKLLVDGLLSLGKDDGIKSCPSFPADLQDADDGDYLRHAKVGRLSQERSVVYMSRRNNIPSELVAAGLPSIPSHVISLTFRCMKYLDAFLASDITLRNAWLDSGRGSYCNMSNLRMKLFRTRKEASSTRGRKGSYFLGSSPNAYATSSEHLIGSGSSSRTDGVNTDLDYGTEANKIHVCPLDADVGTDSETLTVLSMADWPEIVYDVSLQEISSHIPLHRLLGLLLQETMKRCYGEGGTMQKINDTSKVHPLGDCDGFFKQVLGNFHPSGFSAFVMEHPLRLRVFCAQVRAGMWRKNGDAGILISEWYRDARWFEIGVEPDLFLLQCCAALAPAEFFVKRILERFDLLNYLSLDLSESSEYEPILVQEMLTVIIQIVTQRRFCGLSAAENLRREIVFKLAVGDATRSQLVKALPQDLSNGHLVQDVIDTVATYSNPSGLKQGRYSLQTTYWKELDLYHPRWRSRDLQVAEERYLRFCKSSALNIQLPQWTHVFYPLSSLCRIATSKSVLQIIRAVLFYAVSTKPSSVSRAPDGVLVTSLHLLSLALDICEKCPCIMNPDVDSLHSSANDGEIYPILKYANEKIIRRTGIGAGSLENQSMLSLLVSLMLKHKDENDHNHGDSRLCDISSLIESLIQKFAQLDATCMDELKILAPHVVCHVQQKNSENSFQSSVSVSDIQRKAKARERQRAILEKMRAEQSKFIASLKSTENDELDLLKSEQASSKQAYVQEQSTPICSLCRDTDSKSPVSFLILLQKSRLSSFVDRRPPSWDESNRNNDRNDYTTKGKLTTDSTVDFSNPEQDLFSQLLQLLQNAGHDLTYDLQLTDNLAFLDSAREGIKAESNGVSSLLTMEHEIYLSVQTDMHGIGRDLDFLKDVDKFLDSVAAKGLKDISEREPTVVGEAIASLQAPEQSIVPRPAASSLMDASSKLPSKNVKFERFGPINCDGIHISSCGHAVHRECHDRYLFSLKQRHIRRLGFEGVHIVDPEMGELLCPVCRRFANSILPAFPNNVRTIRDSNSASNSGVSSSSGIDSGAFHLPHAISLLRCTAKKVGQARFFEILSGKLGETVEPALEPILRKLCGMYLPNNYDRKLASGHLSYSIILWDTLRYSLITTEIAYRGRTAASSDGSRSELEALYGELQSSNGFILSLLLQVAQASRSQNRLQVLMRFSGIKLLAASICPGLEGNRSHMERQKGLLSSIMERLHTEEVFPDAKFLKQAANPILARDPFSSLIWVLFCLPLPFATSSESFTALVHLFYVVCVIQALITCHSKHDFNISNIGDCPVDDLCCSMGGSELARRFFASSYFDASCDPKQMVRRLTLPYLRRCSLLWKMLNSSTSTAPCYDNSQTWDKFTPCLSNESESTNTLSMELNEISELETDFKIRSLEAVLKDKVVHSLALKWCAHFLEFGASNYNYVLYSTPAVPFRLMRLPLLYQDLLQRYVNQRCPECKAIPEIPALCLLCGRLCSPSSKQCCRASRCQNHAAACGAGIGVFLLIRKTTVLLQRSARQASWPSPYLDAYGEEDRELIRGKPLYLSDERYSALSYLVASHGLDRSSEVLRQTTIHHYIFD</sequence>
<dbReference type="Pfam" id="PF18995">
    <property type="entry name" value="PRT6_C"/>
    <property type="match status" value="1"/>
</dbReference>
<proteinExistence type="inferred from homology"/>
<feature type="compositionally biased region" description="Basic and acidic residues" evidence="11">
    <location>
        <begin position="1239"/>
        <end position="1259"/>
    </location>
</feature>
<dbReference type="EC" id="2.3.2.27" evidence="10"/>
<keyword evidence="7 10" id="KW-0862">Zinc</keyword>
<comment type="function">
    <text evidence="10">Ubiquitin ligase protein which is a component of the N-end rule pathway. Recognizes and binds to proteins bearing specific N-terminal residues that are destabilizing according to the N-end rule, leading to their ubiquitination and subsequent degradation.</text>
</comment>
<dbReference type="InterPro" id="IPR039164">
    <property type="entry name" value="UBR1-like"/>
</dbReference>
<evidence type="ECO:0000256" key="3">
    <source>
        <dbReference type="ARBA" id="ARBA00022679"/>
    </source>
</evidence>
<evidence type="ECO:0000256" key="5">
    <source>
        <dbReference type="ARBA" id="ARBA00022771"/>
    </source>
</evidence>
<dbReference type="OrthoDB" id="26387at2759"/>
<accession>A0A7I8K025</accession>
<dbReference type="GO" id="GO:0008270">
    <property type="term" value="F:zinc ion binding"/>
    <property type="evidence" value="ECO:0007669"/>
    <property type="project" value="UniProtKB-UniRule"/>
</dbReference>
<dbReference type="UniPathway" id="UPA00143"/>
<keyword evidence="5 10" id="KW-0863">Zinc-finger</keyword>
<evidence type="ECO:0000256" key="4">
    <source>
        <dbReference type="ARBA" id="ARBA00022723"/>
    </source>
</evidence>
<evidence type="ECO:0000256" key="2">
    <source>
        <dbReference type="ARBA" id="ARBA00004906"/>
    </source>
</evidence>
<evidence type="ECO:0000259" key="12">
    <source>
        <dbReference type="PROSITE" id="PS51157"/>
    </source>
</evidence>
<dbReference type="InterPro" id="IPR055194">
    <property type="entry name" value="UBR1-like_WH"/>
</dbReference>
<dbReference type="GO" id="GO:0016567">
    <property type="term" value="P:protein ubiquitination"/>
    <property type="evidence" value="ECO:0007669"/>
    <property type="project" value="UniProtKB-UniRule"/>
</dbReference>
<dbReference type="Gene3D" id="2.10.110.30">
    <property type="match status" value="1"/>
</dbReference>
<dbReference type="Gene3D" id="1.10.10.2670">
    <property type="entry name" value="E3 ubiquitin-protein ligase"/>
    <property type="match status" value="1"/>
</dbReference>
<evidence type="ECO:0000256" key="11">
    <source>
        <dbReference type="SAM" id="MobiDB-lite"/>
    </source>
</evidence>
<dbReference type="InterPro" id="IPR036390">
    <property type="entry name" value="WH_DNA-bd_sf"/>
</dbReference>
<keyword evidence="6 10" id="KW-0833">Ubl conjugation pathway</keyword>
<comment type="pathway">
    <text evidence="2 10">Protein modification; protein ubiquitination.</text>
</comment>
<dbReference type="InterPro" id="IPR042065">
    <property type="entry name" value="E3_ELL-like"/>
</dbReference>
<dbReference type="Pfam" id="PF02207">
    <property type="entry name" value="zf-UBR"/>
    <property type="match status" value="1"/>
</dbReference>
<dbReference type="PANTHER" id="PTHR21497:SF53">
    <property type="entry name" value="E3 UBIQUITIN-PROTEIN LIGASE PRT6"/>
    <property type="match status" value="1"/>
</dbReference>
<evidence type="ECO:0000313" key="13">
    <source>
        <dbReference type="EMBL" id="CAA7389692.1"/>
    </source>
</evidence>
<dbReference type="PANTHER" id="PTHR21497">
    <property type="entry name" value="UBIQUITIN LIGASE E3 ALPHA-RELATED"/>
    <property type="match status" value="1"/>
</dbReference>